<proteinExistence type="predicted"/>
<accession>A0AAV1J3M5</accession>
<sequence>MSGHAHTRPPRPIDTTTLAISSGARTRAHSQASLVNHTLYASVLARVGVRTRCVLLARPDEMMPNCKREREVYRFYKMAGYD</sequence>
<protein>
    <submittedName>
        <fullName evidence="1">Uncharacterized protein</fullName>
    </submittedName>
</protein>
<dbReference type="EMBL" id="CAVLEF010000005">
    <property type="protein sequence ID" value="CAK1543984.1"/>
    <property type="molecule type" value="Genomic_DNA"/>
</dbReference>
<dbReference type="AlphaFoldDB" id="A0AAV1J3M5"/>
<reference evidence="1 2" key="1">
    <citation type="submission" date="2023-11" db="EMBL/GenBank/DDBJ databases">
        <authorList>
            <person name="Okamura Y."/>
        </authorList>
    </citation>
    <scope>NUCLEOTIDE SEQUENCE [LARGE SCALE GENOMIC DNA]</scope>
</reference>
<name>A0AAV1J3M5_9NEOP</name>
<dbReference type="Proteomes" id="UP001497472">
    <property type="component" value="Unassembled WGS sequence"/>
</dbReference>
<organism evidence="1 2">
    <name type="scientific">Leptosia nina</name>
    <dbReference type="NCBI Taxonomy" id="320188"/>
    <lineage>
        <taxon>Eukaryota</taxon>
        <taxon>Metazoa</taxon>
        <taxon>Ecdysozoa</taxon>
        <taxon>Arthropoda</taxon>
        <taxon>Hexapoda</taxon>
        <taxon>Insecta</taxon>
        <taxon>Pterygota</taxon>
        <taxon>Neoptera</taxon>
        <taxon>Endopterygota</taxon>
        <taxon>Lepidoptera</taxon>
        <taxon>Glossata</taxon>
        <taxon>Ditrysia</taxon>
        <taxon>Papilionoidea</taxon>
        <taxon>Pieridae</taxon>
        <taxon>Pierinae</taxon>
        <taxon>Leptosia</taxon>
    </lineage>
</organism>
<evidence type="ECO:0000313" key="1">
    <source>
        <dbReference type="EMBL" id="CAK1543984.1"/>
    </source>
</evidence>
<gene>
    <name evidence="1" type="ORF">LNINA_LOCUS3767</name>
</gene>
<evidence type="ECO:0000313" key="2">
    <source>
        <dbReference type="Proteomes" id="UP001497472"/>
    </source>
</evidence>
<keyword evidence="2" id="KW-1185">Reference proteome</keyword>
<comment type="caution">
    <text evidence="1">The sequence shown here is derived from an EMBL/GenBank/DDBJ whole genome shotgun (WGS) entry which is preliminary data.</text>
</comment>